<evidence type="ECO:0000256" key="2">
    <source>
        <dbReference type="ARBA" id="ARBA00023002"/>
    </source>
</evidence>
<comment type="caution">
    <text evidence="4">The sequence shown here is derived from an EMBL/GenBank/DDBJ whole genome shotgun (WGS) entry which is preliminary data.</text>
</comment>
<proteinExistence type="predicted"/>
<dbReference type="Pfam" id="PF08240">
    <property type="entry name" value="ADH_N"/>
    <property type="match status" value="1"/>
</dbReference>
<dbReference type="InterPro" id="IPR013154">
    <property type="entry name" value="ADH-like_N"/>
</dbReference>
<name>A0A6A4Z9P6_9STRA</name>
<dbReference type="EMBL" id="VJMH01004037">
    <property type="protein sequence ID" value="KAF0703993.1"/>
    <property type="molecule type" value="Genomic_DNA"/>
</dbReference>
<evidence type="ECO:0000259" key="3">
    <source>
        <dbReference type="Pfam" id="PF08240"/>
    </source>
</evidence>
<sequence length="203" mass="21262">MSSTAIPTKMRALFLVKRVTDFNQVDLASCFEVREVDVPTPTSGQVLVKVECSPINPSNLSILKGEYSDSSKSPLPSLLGTEASGTVVASGGGFFAWTMLGKRVGVFGNEGMWAEYVCVNALSCVSLPDDVSFEGGASCFVNPLTVVAFVEIAQARGIKALVHTAGASALGKMLVKHAKDAGIDVIAVVRRPEQAKILDAIGA</sequence>
<dbReference type="SUPFAM" id="SSF50129">
    <property type="entry name" value="GroES-like"/>
    <property type="match status" value="1"/>
</dbReference>
<dbReference type="OrthoDB" id="61978at2759"/>
<protein>
    <recommendedName>
        <fullName evidence="3">Alcohol dehydrogenase-like N-terminal domain-containing protein</fullName>
    </recommendedName>
</protein>
<dbReference type="Gene3D" id="3.40.50.720">
    <property type="entry name" value="NAD(P)-binding Rossmann-like Domain"/>
    <property type="match status" value="1"/>
</dbReference>
<reference evidence="4" key="1">
    <citation type="submission" date="2019-06" db="EMBL/GenBank/DDBJ databases">
        <title>Genomics analysis of Aphanomyces spp. identifies a new class of oomycete effector associated with host adaptation.</title>
        <authorList>
            <person name="Gaulin E."/>
        </authorList>
    </citation>
    <scope>NUCLEOTIDE SEQUENCE</scope>
    <source>
        <strain evidence="4">CBS 578.67</strain>
    </source>
</reference>
<keyword evidence="2" id="KW-0560">Oxidoreductase</keyword>
<dbReference type="Gene3D" id="3.90.180.10">
    <property type="entry name" value="Medium-chain alcohol dehydrogenases, catalytic domain"/>
    <property type="match status" value="1"/>
</dbReference>
<dbReference type="InterPro" id="IPR011032">
    <property type="entry name" value="GroES-like_sf"/>
</dbReference>
<dbReference type="GO" id="GO:0070402">
    <property type="term" value="F:NADPH binding"/>
    <property type="evidence" value="ECO:0007669"/>
    <property type="project" value="TreeGrafter"/>
</dbReference>
<feature type="non-terminal residue" evidence="4">
    <location>
        <position position="203"/>
    </location>
</feature>
<feature type="domain" description="Alcohol dehydrogenase-like N-terminal" evidence="3">
    <location>
        <begin position="43"/>
        <end position="129"/>
    </location>
</feature>
<dbReference type="GO" id="GO:0016651">
    <property type="term" value="F:oxidoreductase activity, acting on NAD(P)H"/>
    <property type="evidence" value="ECO:0007669"/>
    <property type="project" value="TreeGrafter"/>
</dbReference>
<keyword evidence="1" id="KW-0521">NADP</keyword>
<organism evidence="4">
    <name type="scientific">Aphanomyces stellatus</name>
    <dbReference type="NCBI Taxonomy" id="120398"/>
    <lineage>
        <taxon>Eukaryota</taxon>
        <taxon>Sar</taxon>
        <taxon>Stramenopiles</taxon>
        <taxon>Oomycota</taxon>
        <taxon>Saprolegniomycetes</taxon>
        <taxon>Saprolegniales</taxon>
        <taxon>Verrucalvaceae</taxon>
        <taxon>Aphanomyces</taxon>
    </lineage>
</organism>
<accession>A0A6A4Z9P6</accession>
<gene>
    <name evidence="4" type="ORF">As57867_007429</name>
</gene>
<evidence type="ECO:0000256" key="1">
    <source>
        <dbReference type="ARBA" id="ARBA00022857"/>
    </source>
</evidence>
<evidence type="ECO:0000313" key="4">
    <source>
        <dbReference type="EMBL" id="KAF0703993.1"/>
    </source>
</evidence>
<dbReference type="PANTHER" id="PTHR48106">
    <property type="entry name" value="QUINONE OXIDOREDUCTASE PIG3-RELATED"/>
    <property type="match status" value="1"/>
</dbReference>
<dbReference type="PANTHER" id="PTHR48106:SF18">
    <property type="entry name" value="QUINONE OXIDOREDUCTASE PIG3"/>
    <property type="match status" value="1"/>
</dbReference>
<dbReference type="AlphaFoldDB" id="A0A6A4Z9P6"/>